<name>A0AAV0DSH0_9ASTE</name>
<keyword evidence="2" id="KW-1185">Reference proteome</keyword>
<sequence length="188" mass="21829">MDEDAFYDGGDQTEWHPTDGCNKIVYFDPVYDSFKILPSPTRINPEEEDKIEGMGIIDGCFCMARKDEKRQLIQVSVMKEYGKQESWVTSFVTSLSKLRLCGFFNLKLLSQNGKVFMKSDYFGSTHVYDIKEDRLERTKFLARDGVEDESIAGILFYVESFDFPREVGWRDGDEQKCSLGLKRYRISK</sequence>
<evidence type="ECO:0000313" key="1">
    <source>
        <dbReference type="EMBL" id="CAH9108765.1"/>
    </source>
</evidence>
<evidence type="ECO:0000313" key="2">
    <source>
        <dbReference type="Proteomes" id="UP001152523"/>
    </source>
</evidence>
<accession>A0AAV0DSH0</accession>
<organism evidence="1 2">
    <name type="scientific">Cuscuta epithymum</name>
    <dbReference type="NCBI Taxonomy" id="186058"/>
    <lineage>
        <taxon>Eukaryota</taxon>
        <taxon>Viridiplantae</taxon>
        <taxon>Streptophyta</taxon>
        <taxon>Embryophyta</taxon>
        <taxon>Tracheophyta</taxon>
        <taxon>Spermatophyta</taxon>
        <taxon>Magnoliopsida</taxon>
        <taxon>eudicotyledons</taxon>
        <taxon>Gunneridae</taxon>
        <taxon>Pentapetalae</taxon>
        <taxon>asterids</taxon>
        <taxon>lamiids</taxon>
        <taxon>Solanales</taxon>
        <taxon>Convolvulaceae</taxon>
        <taxon>Cuscuteae</taxon>
        <taxon>Cuscuta</taxon>
        <taxon>Cuscuta subgen. Cuscuta</taxon>
    </lineage>
</organism>
<proteinExistence type="predicted"/>
<dbReference type="AlphaFoldDB" id="A0AAV0DSH0"/>
<protein>
    <recommendedName>
        <fullName evidence="3">F-box associated domain-containing protein</fullName>
    </recommendedName>
</protein>
<dbReference type="Proteomes" id="UP001152523">
    <property type="component" value="Unassembled WGS sequence"/>
</dbReference>
<evidence type="ECO:0008006" key="3">
    <source>
        <dbReference type="Google" id="ProtNLM"/>
    </source>
</evidence>
<gene>
    <name evidence="1" type="ORF">CEPIT_LOCUS18496</name>
</gene>
<reference evidence="1" key="1">
    <citation type="submission" date="2022-07" db="EMBL/GenBank/DDBJ databases">
        <authorList>
            <person name="Macas J."/>
            <person name="Novak P."/>
            <person name="Neumann P."/>
        </authorList>
    </citation>
    <scope>NUCLEOTIDE SEQUENCE</scope>
</reference>
<comment type="caution">
    <text evidence="1">The sequence shown here is derived from an EMBL/GenBank/DDBJ whole genome shotgun (WGS) entry which is preliminary data.</text>
</comment>
<dbReference type="EMBL" id="CAMAPF010000148">
    <property type="protein sequence ID" value="CAH9108765.1"/>
    <property type="molecule type" value="Genomic_DNA"/>
</dbReference>